<dbReference type="Pfam" id="PF18595">
    <property type="entry name" value="Nuf2_DHR10-like"/>
    <property type="match status" value="1"/>
</dbReference>
<evidence type="ECO:0000256" key="1">
    <source>
        <dbReference type="ARBA" id="ARBA00004123"/>
    </source>
</evidence>
<name>A0AAD2CMX4_9STRA</name>
<evidence type="ECO:0000256" key="2">
    <source>
        <dbReference type="ARBA" id="ARBA00023054"/>
    </source>
</evidence>
<organism evidence="6 7">
    <name type="scientific">Cylindrotheca closterium</name>
    <dbReference type="NCBI Taxonomy" id="2856"/>
    <lineage>
        <taxon>Eukaryota</taxon>
        <taxon>Sar</taxon>
        <taxon>Stramenopiles</taxon>
        <taxon>Ochrophyta</taxon>
        <taxon>Bacillariophyta</taxon>
        <taxon>Bacillariophyceae</taxon>
        <taxon>Bacillariophycidae</taxon>
        <taxon>Bacillariales</taxon>
        <taxon>Bacillariaceae</taxon>
        <taxon>Cylindrotheca</taxon>
    </lineage>
</organism>
<keyword evidence="7" id="KW-1185">Reference proteome</keyword>
<keyword evidence="2" id="KW-0175">Coiled coil</keyword>
<reference evidence="6" key="1">
    <citation type="submission" date="2023-08" db="EMBL/GenBank/DDBJ databases">
        <authorList>
            <person name="Audoor S."/>
            <person name="Bilcke G."/>
        </authorList>
    </citation>
    <scope>NUCLEOTIDE SEQUENCE</scope>
</reference>
<feature type="compositionally biased region" description="Basic and acidic residues" evidence="4">
    <location>
        <begin position="79"/>
        <end position="96"/>
    </location>
</feature>
<dbReference type="Proteomes" id="UP001295423">
    <property type="component" value="Unassembled WGS sequence"/>
</dbReference>
<comment type="subcellular location">
    <subcellularLocation>
        <location evidence="1">Nucleus</location>
    </subcellularLocation>
</comment>
<accession>A0AAD2CMX4</accession>
<dbReference type="GO" id="GO:0005634">
    <property type="term" value="C:nucleus"/>
    <property type="evidence" value="ECO:0007669"/>
    <property type="project" value="UniProtKB-SubCell"/>
</dbReference>
<evidence type="ECO:0000313" key="6">
    <source>
        <dbReference type="EMBL" id="CAJ1936469.1"/>
    </source>
</evidence>
<feature type="domain" description="Nuf2 DHR10-like" evidence="5">
    <location>
        <begin position="12"/>
        <end position="93"/>
    </location>
</feature>
<keyword evidence="3" id="KW-0539">Nucleus</keyword>
<feature type="region of interest" description="Disordered" evidence="4">
    <location>
        <begin position="73"/>
        <end position="96"/>
    </location>
</feature>
<evidence type="ECO:0000256" key="4">
    <source>
        <dbReference type="SAM" id="MobiDB-lite"/>
    </source>
</evidence>
<gene>
    <name evidence="6" type="ORF">CYCCA115_LOCUS5207</name>
</gene>
<comment type="caution">
    <text evidence="6">The sequence shown here is derived from an EMBL/GenBank/DDBJ whole genome shotgun (WGS) entry which is preliminary data.</text>
</comment>
<sequence>MKTNKASTLIFQDAMELRQHVIEEADRYEEAMGEVQKTMKEVEENNEKIQDLTEKADESELALLRVEEKLAHMRKQSKTKMEAAQDRLEMAKEQPV</sequence>
<evidence type="ECO:0000313" key="7">
    <source>
        <dbReference type="Proteomes" id="UP001295423"/>
    </source>
</evidence>
<evidence type="ECO:0000259" key="5">
    <source>
        <dbReference type="Pfam" id="PF18595"/>
    </source>
</evidence>
<dbReference type="InterPro" id="IPR041112">
    <property type="entry name" value="Nuf2_DHR10-like"/>
</dbReference>
<dbReference type="EMBL" id="CAKOGP040000557">
    <property type="protein sequence ID" value="CAJ1936469.1"/>
    <property type="molecule type" value="Genomic_DNA"/>
</dbReference>
<proteinExistence type="predicted"/>
<protein>
    <recommendedName>
        <fullName evidence="5">Nuf2 DHR10-like domain-containing protein</fullName>
    </recommendedName>
</protein>
<dbReference type="AlphaFoldDB" id="A0AAD2CMX4"/>
<evidence type="ECO:0000256" key="3">
    <source>
        <dbReference type="ARBA" id="ARBA00023242"/>
    </source>
</evidence>